<organism evidence="10">
    <name type="scientific">Candidatus Methanophagaceae archaeon ANME-1 ERB6</name>
    <dbReference type="NCBI Taxonomy" id="2759912"/>
    <lineage>
        <taxon>Archaea</taxon>
        <taxon>Methanobacteriati</taxon>
        <taxon>Methanobacteriota</taxon>
        <taxon>Stenosarchaea group</taxon>
        <taxon>Methanomicrobia</taxon>
        <taxon>Candidatus Methanophagales</taxon>
        <taxon>Candidatus Methanophagaceae</taxon>
    </lineage>
</organism>
<gene>
    <name evidence="10" type="primary">proA</name>
    <name evidence="10" type="ORF">DJCILHOG_00017</name>
</gene>
<dbReference type="FunFam" id="3.40.309.10:FF:000006">
    <property type="entry name" value="Gamma-glutamyl phosphate reductase"/>
    <property type="match status" value="1"/>
</dbReference>
<dbReference type="Pfam" id="PF00171">
    <property type="entry name" value="Aldedh"/>
    <property type="match status" value="1"/>
</dbReference>
<dbReference type="Gene3D" id="3.40.605.10">
    <property type="entry name" value="Aldehyde Dehydrogenase, Chain A, domain 1"/>
    <property type="match status" value="1"/>
</dbReference>
<protein>
    <recommendedName>
        <fullName evidence="2">glutamate-5-semialdehyde dehydrogenase</fullName>
        <ecNumber evidence="2">1.2.1.41</ecNumber>
    </recommendedName>
</protein>
<reference evidence="10" key="1">
    <citation type="submission" date="2020-06" db="EMBL/GenBank/DDBJ databases">
        <title>Unique genomic features of the anaerobic methanotrophic archaea.</title>
        <authorList>
            <person name="Chadwick G.L."/>
            <person name="Skennerton C.T."/>
            <person name="Laso-Perez R."/>
            <person name="Leu A.O."/>
            <person name="Speth D.R."/>
            <person name="Yu H."/>
            <person name="Morgan-Lang C."/>
            <person name="Hatzenpichler R."/>
            <person name="Goudeau D."/>
            <person name="Malmstrom R."/>
            <person name="Brazelton W.J."/>
            <person name="Woyke T."/>
            <person name="Hallam S.J."/>
            <person name="Tyson G.W."/>
            <person name="Wegener G."/>
            <person name="Boetius A."/>
            <person name="Orphan V."/>
        </authorList>
    </citation>
    <scope>NUCLEOTIDE SEQUENCE</scope>
</reference>
<dbReference type="InterPro" id="IPR023447">
    <property type="entry name" value="ForMFR_H4MPT_ForTrfase_fd-like"/>
</dbReference>
<evidence type="ECO:0000256" key="5">
    <source>
        <dbReference type="ARBA" id="ARBA00022857"/>
    </source>
</evidence>
<evidence type="ECO:0000313" key="10">
    <source>
        <dbReference type="EMBL" id="QNO52435.1"/>
    </source>
</evidence>
<dbReference type="UniPathway" id="UPA00098">
    <property type="reaction ID" value="UER00360"/>
</dbReference>
<dbReference type="EMBL" id="MT631510">
    <property type="protein sequence ID" value="QNO52435.1"/>
    <property type="molecule type" value="Genomic_DNA"/>
</dbReference>
<dbReference type="GO" id="GO:0016740">
    <property type="term" value="F:transferase activity"/>
    <property type="evidence" value="ECO:0007669"/>
    <property type="project" value="InterPro"/>
</dbReference>
<evidence type="ECO:0000256" key="1">
    <source>
        <dbReference type="ARBA" id="ARBA00004985"/>
    </source>
</evidence>
<accession>A0A7G9YWQ1</accession>
<dbReference type="InterPro" id="IPR016163">
    <property type="entry name" value="Ald_DH_C"/>
</dbReference>
<dbReference type="Gene3D" id="3.40.309.10">
    <property type="entry name" value="Aldehyde Dehydrogenase, Chain A, domain 2"/>
    <property type="match status" value="1"/>
</dbReference>
<sequence>MEIENTYCEAFEGLFAMICITAKDEKLLERAGYSATALPCTVFGEAEARNSNEALFEVVTKASVSTGIPAGWAQLLETREDVDKMRKLNEYIDLLVPRGSEQFVRYIQNNTSIMVLGHSEGVCHVYVDRDADLNMALDICYDAKVQYPAVCNAADTLLVDSAIASEFLPRMVERYLKAGVELRGCAKTMEFLEGKTEIKPASEADWHTEYNDLIISVKVVDGVDEAIEHINHYGSGHTDAIVSGNKKTALKFMQFVDSSSIMHNASTRFSDGFRYGKGAEVGISTNKVHARGPVGLEGLVIYKYLLVGKGHAVAPYIGPDAREFTHRKLSKRFFF</sequence>
<evidence type="ECO:0000259" key="9">
    <source>
        <dbReference type="Pfam" id="PF01913"/>
    </source>
</evidence>
<dbReference type="EC" id="1.2.1.41" evidence="2"/>
<dbReference type="InterPro" id="IPR016161">
    <property type="entry name" value="Ald_DH/histidinol_DH"/>
</dbReference>
<keyword evidence="5" id="KW-0521">NADP</keyword>
<dbReference type="GO" id="GO:0006730">
    <property type="term" value="P:one-carbon metabolic process"/>
    <property type="evidence" value="ECO:0007669"/>
    <property type="project" value="InterPro"/>
</dbReference>
<dbReference type="InterPro" id="IPR000965">
    <property type="entry name" value="GPR_dom"/>
</dbReference>
<keyword evidence="4" id="KW-0641">Proline biosynthesis</keyword>
<keyword evidence="3" id="KW-0028">Amino-acid biosynthesis</keyword>
<dbReference type="GO" id="GO:0004350">
    <property type="term" value="F:glutamate-5-semialdehyde dehydrogenase activity"/>
    <property type="evidence" value="ECO:0007669"/>
    <property type="project" value="UniProtKB-EC"/>
</dbReference>
<feature type="domain" description="Aldehyde dehydrogenase" evidence="8">
    <location>
        <begin position="53"/>
        <end position="177"/>
    </location>
</feature>
<evidence type="ECO:0000256" key="7">
    <source>
        <dbReference type="ARBA" id="ARBA00049024"/>
    </source>
</evidence>
<evidence type="ECO:0000259" key="8">
    <source>
        <dbReference type="Pfam" id="PF00171"/>
    </source>
</evidence>
<evidence type="ECO:0000256" key="2">
    <source>
        <dbReference type="ARBA" id="ARBA00013002"/>
    </source>
</evidence>
<proteinExistence type="predicted"/>
<name>A0A7G9YWQ1_9EURY</name>
<dbReference type="PANTHER" id="PTHR11063">
    <property type="entry name" value="GLUTAMATE SEMIALDEHYDE DEHYDROGENASE"/>
    <property type="match status" value="1"/>
</dbReference>
<dbReference type="InterPro" id="IPR020593">
    <property type="entry name" value="G-glutamylP_reductase_CS"/>
</dbReference>
<keyword evidence="6 10" id="KW-0560">Oxidoreductase</keyword>
<dbReference type="CDD" id="cd07079">
    <property type="entry name" value="ALDH_F18-19_ProA-GPR"/>
    <property type="match status" value="1"/>
</dbReference>
<dbReference type="NCBIfam" id="TIGR00407">
    <property type="entry name" value="proA"/>
    <property type="match status" value="1"/>
</dbReference>
<comment type="catalytic activity">
    <reaction evidence="7">
        <text>L-glutamate 5-semialdehyde + phosphate + NADP(+) = L-glutamyl 5-phosphate + NADPH + H(+)</text>
        <dbReference type="Rhea" id="RHEA:19541"/>
        <dbReference type="ChEBI" id="CHEBI:15378"/>
        <dbReference type="ChEBI" id="CHEBI:43474"/>
        <dbReference type="ChEBI" id="CHEBI:57783"/>
        <dbReference type="ChEBI" id="CHEBI:58066"/>
        <dbReference type="ChEBI" id="CHEBI:58274"/>
        <dbReference type="ChEBI" id="CHEBI:58349"/>
        <dbReference type="EC" id="1.2.1.41"/>
    </reaction>
</comment>
<dbReference type="Pfam" id="PF01913">
    <property type="entry name" value="FTR"/>
    <property type="match status" value="1"/>
</dbReference>
<comment type="pathway">
    <text evidence="1">Amino-acid biosynthesis; L-proline biosynthesis; L-glutamate 5-semialdehyde from L-glutamate: step 2/2.</text>
</comment>
<dbReference type="AlphaFoldDB" id="A0A7G9YWQ1"/>
<dbReference type="SUPFAM" id="SSF53720">
    <property type="entry name" value="ALDH-like"/>
    <property type="match status" value="1"/>
</dbReference>
<dbReference type="GO" id="GO:0055129">
    <property type="term" value="P:L-proline biosynthetic process"/>
    <property type="evidence" value="ECO:0007669"/>
    <property type="project" value="UniProtKB-UniPathway"/>
</dbReference>
<dbReference type="PROSITE" id="PS01223">
    <property type="entry name" value="PROA"/>
    <property type="match status" value="1"/>
</dbReference>
<dbReference type="InterPro" id="IPR022667">
    <property type="entry name" value="ForMFR_H4MPT_ForTrfase_N"/>
</dbReference>
<dbReference type="SUPFAM" id="SSF55112">
    <property type="entry name" value="Formylmethanofuran:tetrahydromethanopterin formyltransferase"/>
    <property type="match status" value="1"/>
</dbReference>
<dbReference type="PANTHER" id="PTHR11063:SF8">
    <property type="entry name" value="DELTA-1-PYRROLINE-5-CARBOXYLATE SYNTHASE"/>
    <property type="match status" value="1"/>
</dbReference>
<evidence type="ECO:0000256" key="6">
    <source>
        <dbReference type="ARBA" id="ARBA00023002"/>
    </source>
</evidence>
<feature type="domain" description="Formylmethanofuran: tetrahydromethanopterin formyltransferase Ftr N-terminal" evidence="9">
    <location>
        <begin position="2"/>
        <end position="48"/>
    </location>
</feature>
<dbReference type="InterPro" id="IPR015590">
    <property type="entry name" value="Aldehyde_DH_dom"/>
</dbReference>
<evidence type="ECO:0000256" key="3">
    <source>
        <dbReference type="ARBA" id="ARBA00022605"/>
    </source>
</evidence>
<evidence type="ECO:0000256" key="4">
    <source>
        <dbReference type="ARBA" id="ARBA00022650"/>
    </source>
</evidence>
<dbReference type="NCBIfam" id="NF001221">
    <property type="entry name" value="PRK00197.1"/>
    <property type="match status" value="1"/>
</dbReference>
<dbReference type="InterPro" id="IPR016162">
    <property type="entry name" value="Ald_DH_N"/>
</dbReference>